<dbReference type="Proteomes" id="UP001207468">
    <property type="component" value="Unassembled WGS sequence"/>
</dbReference>
<name>A0ACC0TZ70_9AGAM</name>
<sequence>MASLSIPPPAGPSPTRLDWRQAGERTSTLRTTNKIRGGANPSDRGRGGRGGRRGGASSRGVKGHTSAPTEKGVNAPTATPVPFKSNLSIVSPPSHAATTSKNASSTSTSLAQTPPSVEPPEKPKAGPRRPSQRAADKLPSLTIQPASPTVTSFGSTPHSASTTSSRPSARRRRRSHNKPSAATISSENLTVETLASAMKAQRSSSGPSSPHPKEESPPKTAPPNLSTAPTLAGASAKSNIDSLVEHVRALAMDHRPSTPGSHIDWAGDEDDSLPDLDDWGVPPSSVPPADLKPGATASVEKAQLQLMSPILDDSLKQLPHSFDKTTPSPSVGSGSLSPNIANGAPAVPAHGLDNGHGAGVAEAPSSLVGAGGNPEDRSPGLSAPSSQPHPSSPPAVSQPLGASLPSEPTPASEVGPSKDTPPHISGSTSQLPPPPSSVTPPIQSGRGLADSMHAPSHATHAPCEARGTEADDEAGKEGLTASTNVPTAAPDSGELSEGPRSAPCNAPTHGRSQTLGRPPPFSAGGRRGFFSGSSTPAGAGATKGPHHGRTQSSPVTHRRQHSRPVITVDAMTRLAKTLGTVPPKREVAATNSATSSE</sequence>
<evidence type="ECO:0000313" key="1">
    <source>
        <dbReference type="EMBL" id="KAI9454608.1"/>
    </source>
</evidence>
<protein>
    <submittedName>
        <fullName evidence="1">Uncharacterized protein</fullName>
    </submittedName>
</protein>
<accession>A0ACC0TZ70</accession>
<gene>
    <name evidence="1" type="ORF">F5148DRAFT_424059</name>
</gene>
<evidence type="ECO:0000313" key="2">
    <source>
        <dbReference type="Proteomes" id="UP001207468"/>
    </source>
</evidence>
<reference evidence="1" key="1">
    <citation type="submission" date="2021-03" db="EMBL/GenBank/DDBJ databases">
        <title>Evolutionary priming and transition to the ectomycorrhizal habit in an iconic lineage of mushroom-forming fungi: is preadaptation a requirement?</title>
        <authorList>
            <consortium name="DOE Joint Genome Institute"/>
            <person name="Looney B.P."/>
            <person name="Miyauchi S."/>
            <person name="Morin E."/>
            <person name="Drula E."/>
            <person name="Courty P.E."/>
            <person name="Chicoki N."/>
            <person name="Fauchery L."/>
            <person name="Kohler A."/>
            <person name="Kuo A."/>
            <person name="LaButti K."/>
            <person name="Pangilinan J."/>
            <person name="Lipzen A."/>
            <person name="Riley R."/>
            <person name="Andreopoulos W."/>
            <person name="He G."/>
            <person name="Johnson J."/>
            <person name="Barry K.W."/>
            <person name="Grigoriev I.V."/>
            <person name="Nagy L."/>
            <person name="Hibbett D."/>
            <person name="Henrissat B."/>
            <person name="Matheny P.B."/>
            <person name="Labbe J."/>
            <person name="Martin A.F."/>
        </authorList>
    </citation>
    <scope>NUCLEOTIDE SEQUENCE</scope>
    <source>
        <strain evidence="1">BPL698</strain>
    </source>
</reference>
<dbReference type="EMBL" id="JAGFNK010000270">
    <property type="protein sequence ID" value="KAI9454608.1"/>
    <property type="molecule type" value="Genomic_DNA"/>
</dbReference>
<comment type="caution">
    <text evidence="1">The sequence shown here is derived from an EMBL/GenBank/DDBJ whole genome shotgun (WGS) entry which is preliminary data.</text>
</comment>
<proteinExistence type="predicted"/>
<keyword evidence="2" id="KW-1185">Reference proteome</keyword>
<organism evidence="1 2">
    <name type="scientific">Russula earlei</name>
    <dbReference type="NCBI Taxonomy" id="71964"/>
    <lineage>
        <taxon>Eukaryota</taxon>
        <taxon>Fungi</taxon>
        <taxon>Dikarya</taxon>
        <taxon>Basidiomycota</taxon>
        <taxon>Agaricomycotina</taxon>
        <taxon>Agaricomycetes</taxon>
        <taxon>Russulales</taxon>
        <taxon>Russulaceae</taxon>
        <taxon>Russula</taxon>
    </lineage>
</organism>